<keyword evidence="2" id="KW-1185">Reference proteome</keyword>
<dbReference type="Proteomes" id="UP000033651">
    <property type="component" value="Unassembled WGS sequence"/>
</dbReference>
<name>A0A0F3KJX6_9GAMM</name>
<protein>
    <submittedName>
        <fullName evidence="1">Uncharacterized protein</fullName>
    </submittedName>
</protein>
<evidence type="ECO:0000313" key="2">
    <source>
        <dbReference type="Proteomes" id="UP000033651"/>
    </source>
</evidence>
<accession>A0A0F3KJX6</accession>
<evidence type="ECO:0000313" key="1">
    <source>
        <dbReference type="EMBL" id="KJV31282.1"/>
    </source>
</evidence>
<comment type="caution">
    <text evidence="1">The sequence shown here is derived from an EMBL/GenBank/DDBJ whole genome shotgun (WGS) entry which is preliminary data.</text>
</comment>
<dbReference type="AlphaFoldDB" id="A0A0F3KJX6"/>
<proteinExistence type="predicted"/>
<reference evidence="1 2" key="1">
    <citation type="submission" date="2015-03" db="EMBL/GenBank/DDBJ databases">
        <title>Draft genome sequence of Luteibacter yeojuensis strain SU11.</title>
        <authorList>
            <person name="Sulaiman J."/>
            <person name="Priya K."/>
            <person name="Chan K.-G."/>
        </authorList>
    </citation>
    <scope>NUCLEOTIDE SEQUENCE [LARGE SCALE GENOMIC DNA]</scope>
    <source>
        <strain evidence="1 2">SU11</strain>
    </source>
</reference>
<sequence>MKPQRLPHTPFAGVGQEMLALVTEWRNGDRLEAAFRAGLLGAYAHAEGWAALAGKAHALAADLRLPVAEPAEEARMGAVIALAAEHMGILAPRLAP</sequence>
<dbReference type="PATRIC" id="fig|345309.4.peg.2059"/>
<organism evidence="1 2">
    <name type="scientific">Luteibacter yeojuensis</name>
    <dbReference type="NCBI Taxonomy" id="345309"/>
    <lineage>
        <taxon>Bacteria</taxon>
        <taxon>Pseudomonadati</taxon>
        <taxon>Pseudomonadota</taxon>
        <taxon>Gammaproteobacteria</taxon>
        <taxon>Lysobacterales</taxon>
        <taxon>Rhodanobacteraceae</taxon>
        <taxon>Luteibacter</taxon>
    </lineage>
</organism>
<dbReference type="EMBL" id="JZRB01000029">
    <property type="protein sequence ID" value="KJV31282.1"/>
    <property type="molecule type" value="Genomic_DNA"/>
</dbReference>
<dbReference type="RefSeq" id="WP_045830143.1">
    <property type="nucleotide sequence ID" value="NZ_JZRB01000029.1"/>
</dbReference>
<gene>
    <name evidence="1" type="ORF">VI08_13555</name>
</gene>